<dbReference type="Pfam" id="PF05175">
    <property type="entry name" value="MTS"/>
    <property type="match status" value="1"/>
</dbReference>
<dbReference type="GO" id="GO:0036009">
    <property type="term" value="F:protein-glutamine N-methyltransferase activity"/>
    <property type="evidence" value="ECO:0007669"/>
    <property type="project" value="TreeGrafter"/>
</dbReference>
<dbReference type="PROSITE" id="PS00092">
    <property type="entry name" value="N6_MTASE"/>
    <property type="match status" value="1"/>
</dbReference>
<accession>A0A6I4IZ10</accession>
<evidence type="ECO:0000256" key="2">
    <source>
        <dbReference type="ARBA" id="ARBA00022691"/>
    </source>
</evidence>
<dbReference type="AlphaFoldDB" id="A0A6I4IZ10"/>
<reference evidence="4 5" key="1">
    <citation type="submission" date="2019-12" db="EMBL/GenBank/DDBJ databases">
        <authorList>
            <person name="Huq M.A."/>
        </authorList>
    </citation>
    <scope>NUCLEOTIDE SEQUENCE [LARGE SCALE GENOMIC DNA]</scope>
    <source>
        <strain evidence="4 5">MAH-20</strain>
    </source>
</reference>
<dbReference type="Gene3D" id="3.40.50.150">
    <property type="entry name" value="Vaccinia Virus protein VP39"/>
    <property type="match status" value="1"/>
</dbReference>
<comment type="caution">
    <text evidence="4">The sequence shown here is derived from an EMBL/GenBank/DDBJ whole genome shotgun (WGS) entry which is preliminary data.</text>
</comment>
<dbReference type="InterPro" id="IPR029063">
    <property type="entry name" value="SAM-dependent_MTases_sf"/>
</dbReference>
<keyword evidence="5" id="KW-1185">Reference proteome</keyword>
<keyword evidence="2" id="KW-0949">S-adenosyl-L-methionine</keyword>
<dbReference type="Proteomes" id="UP000441389">
    <property type="component" value="Unassembled WGS sequence"/>
</dbReference>
<dbReference type="PANTHER" id="PTHR18895:SF74">
    <property type="entry name" value="MTRF1L RELEASE FACTOR GLUTAMINE METHYLTRANSFERASE"/>
    <property type="match status" value="1"/>
</dbReference>
<dbReference type="InterPro" id="IPR007848">
    <property type="entry name" value="Small_mtfrase_dom"/>
</dbReference>
<name>A0A6I4IZ10_9SPHN</name>
<keyword evidence="4" id="KW-0808">Transferase</keyword>
<dbReference type="PANTHER" id="PTHR18895">
    <property type="entry name" value="HEMK METHYLTRANSFERASE"/>
    <property type="match status" value="1"/>
</dbReference>
<dbReference type="SUPFAM" id="SSF53335">
    <property type="entry name" value="S-adenosyl-L-methionine-dependent methyltransferases"/>
    <property type="match status" value="1"/>
</dbReference>
<protein>
    <submittedName>
        <fullName evidence="4">Methyltransferase</fullName>
    </submittedName>
</protein>
<evidence type="ECO:0000256" key="1">
    <source>
        <dbReference type="ARBA" id="ARBA00022603"/>
    </source>
</evidence>
<sequence>MTRDADSALLDLLRSLDALGYDFVTPTPASHARVVSQPGKALARDLRDMLGWSLPFAPGTIAPKVADLLRLAGMIEEAGNGLLRSKLRVSRLHGKLFLHSAYPTDARDAVFFGPDSYRFADLIVRELTASPLKPGAHVADIGAGAGVGGIVAALASDRVQVTLTDVNPEALRLARINAAAAGVAVETVATDSLDPVEGPIDLAVINPPYIIDADRRAYRDGGGMHGGEMALAMTRMAAARLAPGGRLILYTGAAIVNGRNALCEAIGRLAEEGRLAFSCRELDPDVFGEELARPGYRDVERIALVAATLAHDG</sequence>
<dbReference type="GO" id="GO:0032259">
    <property type="term" value="P:methylation"/>
    <property type="evidence" value="ECO:0007669"/>
    <property type="project" value="UniProtKB-KW"/>
</dbReference>
<dbReference type="EMBL" id="WQMS01000006">
    <property type="protein sequence ID" value="MVO77395.1"/>
    <property type="molecule type" value="Genomic_DNA"/>
</dbReference>
<proteinExistence type="predicted"/>
<dbReference type="InterPro" id="IPR050320">
    <property type="entry name" value="N5-glutamine_MTase"/>
</dbReference>
<feature type="domain" description="Methyltransferase small" evidence="3">
    <location>
        <begin position="122"/>
        <end position="250"/>
    </location>
</feature>
<dbReference type="RefSeq" id="WP_157026332.1">
    <property type="nucleotide sequence ID" value="NZ_WQMS01000006.1"/>
</dbReference>
<dbReference type="InterPro" id="IPR002052">
    <property type="entry name" value="DNA_methylase_N6_adenine_CS"/>
</dbReference>
<evidence type="ECO:0000313" key="5">
    <source>
        <dbReference type="Proteomes" id="UP000441389"/>
    </source>
</evidence>
<evidence type="ECO:0000259" key="3">
    <source>
        <dbReference type="Pfam" id="PF05175"/>
    </source>
</evidence>
<dbReference type="CDD" id="cd02440">
    <property type="entry name" value="AdoMet_MTases"/>
    <property type="match status" value="1"/>
</dbReference>
<dbReference type="GO" id="GO:0003676">
    <property type="term" value="F:nucleic acid binding"/>
    <property type="evidence" value="ECO:0007669"/>
    <property type="project" value="InterPro"/>
</dbReference>
<gene>
    <name evidence="4" type="ORF">GON01_05510</name>
</gene>
<keyword evidence="1 4" id="KW-0489">Methyltransferase</keyword>
<organism evidence="4 5">
    <name type="scientific">Sphingomonas horti</name>
    <dbReference type="NCBI Taxonomy" id="2682842"/>
    <lineage>
        <taxon>Bacteria</taxon>
        <taxon>Pseudomonadati</taxon>
        <taxon>Pseudomonadota</taxon>
        <taxon>Alphaproteobacteria</taxon>
        <taxon>Sphingomonadales</taxon>
        <taxon>Sphingomonadaceae</taxon>
        <taxon>Sphingomonas</taxon>
    </lineage>
</organism>
<evidence type="ECO:0000313" key="4">
    <source>
        <dbReference type="EMBL" id="MVO77395.1"/>
    </source>
</evidence>